<evidence type="ECO:0000313" key="1">
    <source>
        <dbReference type="EMBL" id="UJG43092.1"/>
    </source>
</evidence>
<dbReference type="Proteomes" id="UP001200513">
    <property type="component" value="Chromosome"/>
</dbReference>
<accession>A0A9Y1FMV3</accession>
<organism evidence="1">
    <name type="scientific">Candidatus Heimdallarchaeum endolithica</name>
    <dbReference type="NCBI Taxonomy" id="2876572"/>
    <lineage>
        <taxon>Archaea</taxon>
        <taxon>Promethearchaeati</taxon>
        <taxon>Candidatus Heimdallarchaeota</taxon>
        <taxon>Candidatus Heimdallarchaeia (ex Rinke et al. 2021) (nom. nud.)</taxon>
        <taxon>Candidatus Heimdallarchaeales</taxon>
        <taxon>Candidatus Heimdallarchaeaceae</taxon>
        <taxon>Candidatus Heimdallarchaeum</taxon>
    </lineage>
</organism>
<sequence length="589" mass="70828">MKNSPKTKNEFIRNCAELWYKKRDIKELMTLFRSTFGKNNPFFLLQVGSSVFKKYGYEIWVIFLSDLFNFNKRFRKVIQGRIDRTFFNLVTGWKGSGKKHIITSSKELDEKISFLVEKTSLQKPNFDRIYFFLTEQIKDRAILPEEWVRIKNTLIYIPESVETYYYLKTVMYKTLGCKNYKKINIQTNIGRFINYRKLRRRLFIFLLQNRDYKLQKYFLKLPLFLRNNEKEKVILAISILSYLFSKNYKNNDIITKYLLENAKIGAKKLKNQHFLCQIVRDLYIEEFYIYMKNKEFTEAVKILNYIEKKELTKGNKKSKNRINIFLVEGYLELTIQFLKLGIYGRAQRTYEMASNIFKNITKNKISNLKDLEQLFVSLNQQFQKIETEMIFILDTSFLCSVLDFVHQRKDEFEKIFEVINSYEQIDYKIPTYVWEEIPVRYKFWSPLLPNTTSFTDYEIPDERINDLKFLNEIRRKKFFTDDEIFDYKIIQTALDYKTDRITSIIVSNDEGIHSFVSKALQEPNVRSIWSHTFLLFLARNGKNEKIIKILEKVADGVEKLINEYRTKEKRKKLLIQPFDKTLISVKLEK</sequence>
<evidence type="ECO:0008006" key="2">
    <source>
        <dbReference type="Google" id="ProtNLM"/>
    </source>
</evidence>
<name>A0A9Y1FMV3_9ARCH</name>
<reference evidence="1" key="1">
    <citation type="journal article" date="2022" name="Nat. Microbiol.">
        <title>Unique mobile elements and scalable gene flow at the prokaryote-eukaryote boundary revealed by circularized Asgard archaea genomes.</title>
        <authorList>
            <person name="Wu F."/>
            <person name="Speth D.R."/>
            <person name="Philosof A."/>
            <person name="Cremiere A."/>
            <person name="Narayanan A."/>
            <person name="Barco R.A."/>
            <person name="Connon S.A."/>
            <person name="Amend J.P."/>
            <person name="Antoshechkin I.A."/>
            <person name="Orphan V.J."/>
        </authorList>
    </citation>
    <scope>NUCLEOTIDE SEQUENCE</scope>
    <source>
        <strain evidence="1">PR6</strain>
    </source>
</reference>
<proteinExistence type="predicted"/>
<protein>
    <recommendedName>
        <fullName evidence="2">PIN domain-containing protein</fullName>
    </recommendedName>
</protein>
<dbReference type="EMBL" id="CP084167">
    <property type="protein sequence ID" value="UJG43092.1"/>
    <property type="molecule type" value="Genomic_DNA"/>
</dbReference>
<dbReference type="AlphaFoldDB" id="A0A9Y1FMV3"/>
<gene>
    <name evidence="1" type="ORF">K9W46_12045</name>
</gene>